<evidence type="ECO:0000259" key="3">
    <source>
        <dbReference type="SMART" id="SM00822"/>
    </source>
</evidence>
<evidence type="ECO:0000313" key="4">
    <source>
        <dbReference type="EMBL" id="AIQ89182.1"/>
    </source>
</evidence>
<dbReference type="STRING" id="693986.MOC_1427"/>
<dbReference type="SMART" id="SM00822">
    <property type="entry name" value="PKS_KR"/>
    <property type="match status" value="1"/>
</dbReference>
<dbReference type="GO" id="GO:0016491">
    <property type="term" value="F:oxidoreductase activity"/>
    <property type="evidence" value="ECO:0007669"/>
    <property type="project" value="UniProtKB-KW"/>
</dbReference>
<comment type="similarity">
    <text evidence="1">Belongs to the short-chain dehydrogenases/reductases (SDR) family.</text>
</comment>
<dbReference type="HOGENOM" id="CLU_010194_1_3_5"/>
<evidence type="ECO:0000313" key="5">
    <source>
        <dbReference type="Proteomes" id="UP000029492"/>
    </source>
</evidence>
<dbReference type="PANTHER" id="PTHR43639">
    <property type="entry name" value="OXIDOREDUCTASE, SHORT-CHAIN DEHYDROGENASE/REDUCTASE FAMILY (AFU_ORTHOLOGUE AFUA_5G02870)"/>
    <property type="match status" value="1"/>
</dbReference>
<dbReference type="Gene3D" id="3.40.50.720">
    <property type="entry name" value="NAD(P)-binding Rossmann-like Domain"/>
    <property type="match status" value="1"/>
</dbReference>
<dbReference type="CDD" id="cd05233">
    <property type="entry name" value="SDR_c"/>
    <property type="match status" value="1"/>
</dbReference>
<dbReference type="KEGG" id="mor:MOC_1427"/>
<dbReference type="InterPro" id="IPR036291">
    <property type="entry name" value="NAD(P)-bd_dom_sf"/>
</dbReference>
<dbReference type="PANTHER" id="PTHR43639:SF1">
    <property type="entry name" value="SHORT-CHAIN DEHYDROGENASE_REDUCTASE FAMILY PROTEIN"/>
    <property type="match status" value="1"/>
</dbReference>
<dbReference type="InterPro" id="IPR057326">
    <property type="entry name" value="KR_dom"/>
</dbReference>
<protein>
    <submittedName>
        <fullName evidence="4">Short-chain dehydrogenase/reductase SDR</fullName>
    </submittedName>
</protein>
<dbReference type="EMBL" id="CP003811">
    <property type="protein sequence ID" value="AIQ89182.1"/>
    <property type="molecule type" value="Genomic_DNA"/>
</dbReference>
<dbReference type="AlphaFoldDB" id="A0A089NP62"/>
<dbReference type="PRINTS" id="PR00081">
    <property type="entry name" value="GDHRDH"/>
</dbReference>
<dbReference type="Pfam" id="PF13561">
    <property type="entry name" value="adh_short_C2"/>
    <property type="match status" value="1"/>
</dbReference>
<evidence type="ECO:0000256" key="1">
    <source>
        <dbReference type="ARBA" id="ARBA00006484"/>
    </source>
</evidence>
<sequence>MSEPMSQPGGHVLVVGASSGIGRAVAERLRAGGMRITALARRADRLAELEALGCAVVAADVTDLPAIGCVLQAAVAERGLLTGLVYCAGVQIIKPMRSLGVEEIERLYRTNLVAPTLFAASFGSARVSTRDAVFCAVSSVAAQRPEPAIVPYAASKAGLDALIKGLARELAPRRAVGVAPGWLDTEMTQAHARLYGPEFKDALEKRSPAGAATVESVVDAIAFLMSPQARHVTGEILRVDGGAML</sequence>
<dbReference type="InterPro" id="IPR002347">
    <property type="entry name" value="SDR_fam"/>
</dbReference>
<dbReference type="InterPro" id="IPR020904">
    <property type="entry name" value="Sc_DH/Rdtase_CS"/>
</dbReference>
<organism evidence="4 5">
    <name type="scientific">Methylobacterium oryzae CBMB20</name>
    <dbReference type="NCBI Taxonomy" id="693986"/>
    <lineage>
        <taxon>Bacteria</taxon>
        <taxon>Pseudomonadati</taxon>
        <taxon>Pseudomonadota</taxon>
        <taxon>Alphaproteobacteria</taxon>
        <taxon>Hyphomicrobiales</taxon>
        <taxon>Methylobacteriaceae</taxon>
        <taxon>Methylobacterium</taxon>
    </lineage>
</organism>
<reference evidence="4 5" key="1">
    <citation type="journal article" date="2014" name="PLoS ONE">
        <title>Genome Information of Methylobacterium oryzae, a Plant-Probiotic Methylotroph in the Phyllosphere.</title>
        <authorList>
            <person name="Kwak M.J."/>
            <person name="Jeong H."/>
            <person name="Madhaiyan M."/>
            <person name="Lee Y."/>
            <person name="Sa T.M."/>
            <person name="Oh T.K."/>
            <person name="Kim J.F."/>
        </authorList>
    </citation>
    <scope>NUCLEOTIDE SEQUENCE [LARGE SCALE GENOMIC DNA]</scope>
    <source>
        <strain evidence="4 5">CBMB20</strain>
    </source>
</reference>
<name>A0A089NP62_9HYPH</name>
<dbReference type="PROSITE" id="PS00061">
    <property type="entry name" value="ADH_SHORT"/>
    <property type="match status" value="1"/>
</dbReference>
<gene>
    <name evidence="4" type="ORF">MOC_1427</name>
</gene>
<keyword evidence="2" id="KW-0560">Oxidoreductase</keyword>
<evidence type="ECO:0000256" key="2">
    <source>
        <dbReference type="ARBA" id="ARBA00023002"/>
    </source>
</evidence>
<proteinExistence type="inferred from homology"/>
<dbReference type="eggNOG" id="COG1028">
    <property type="taxonomic scope" value="Bacteria"/>
</dbReference>
<feature type="domain" description="Ketoreductase" evidence="3">
    <location>
        <begin position="10"/>
        <end position="185"/>
    </location>
</feature>
<dbReference type="SUPFAM" id="SSF51735">
    <property type="entry name" value="NAD(P)-binding Rossmann-fold domains"/>
    <property type="match status" value="1"/>
</dbReference>
<keyword evidence="5" id="KW-1185">Reference proteome</keyword>
<accession>A0A089NP62</accession>
<dbReference type="Proteomes" id="UP000029492">
    <property type="component" value="Chromosome"/>
</dbReference>